<dbReference type="AlphaFoldDB" id="A5C9Z2"/>
<organism evidence="1">
    <name type="scientific">Vitis vinifera</name>
    <name type="common">Grape</name>
    <dbReference type="NCBI Taxonomy" id="29760"/>
    <lineage>
        <taxon>Eukaryota</taxon>
        <taxon>Viridiplantae</taxon>
        <taxon>Streptophyta</taxon>
        <taxon>Embryophyta</taxon>
        <taxon>Tracheophyta</taxon>
        <taxon>Spermatophyta</taxon>
        <taxon>Magnoliopsida</taxon>
        <taxon>eudicotyledons</taxon>
        <taxon>Gunneridae</taxon>
        <taxon>Pentapetalae</taxon>
        <taxon>rosids</taxon>
        <taxon>Vitales</taxon>
        <taxon>Vitaceae</taxon>
        <taxon>Viteae</taxon>
        <taxon>Vitis</taxon>
    </lineage>
</organism>
<evidence type="ECO:0000313" key="1">
    <source>
        <dbReference type="EMBL" id="CAN75460.1"/>
    </source>
</evidence>
<name>A5C9Z2_VITVI</name>
<gene>
    <name evidence="1" type="ORF">VITISV_024517</name>
</gene>
<proteinExistence type="predicted"/>
<accession>A5C9Z2</accession>
<protein>
    <submittedName>
        <fullName evidence="1">Uncharacterized protein</fullName>
    </submittedName>
</protein>
<dbReference type="EMBL" id="AM487464">
    <property type="protein sequence ID" value="CAN75460.1"/>
    <property type="molecule type" value="Genomic_DNA"/>
</dbReference>
<dbReference type="ExpressionAtlas" id="A5C9Z2">
    <property type="expression patterns" value="baseline"/>
</dbReference>
<reference evidence="1" key="1">
    <citation type="journal article" date="2007" name="PLoS ONE">
        <title>The first genome sequence of an elite grapevine cultivar (Pinot noir Vitis vinifera L.): coping with a highly heterozygous genome.</title>
        <authorList>
            <person name="Velasco R."/>
            <person name="Zharkikh A."/>
            <person name="Troggio M."/>
            <person name="Cartwright D.A."/>
            <person name="Cestaro A."/>
            <person name="Pruss D."/>
            <person name="Pindo M."/>
            <person name="FitzGerald L.M."/>
            <person name="Vezzulli S."/>
            <person name="Reid J."/>
            <person name="Malacarne G."/>
            <person name="Iliev D."/>
            <person name="Coppola G."/>
            <person name="Wardell B."/>
            <person name="Micheletti D."/>
            <person name="Macalma T."/>
            <person name="Facci M."/>
            <person name="Mitchell J.T."/>
            <person name="Perazzolli M."/>
            <person name="Eldredge G."/>
            <person name="Gatto P."/>
            <person name="Oyzerski R."/>
            <person name="Moretto M."/>
            <person name="Gutin N."/>
            <person name="Stefanini M."/>
            <person name="Chen Y."/>
            <person name="Segala C."/>
            <person name="Davenport C."/>
            <person name="Dematte L."/>
            <person name="Mraz A."/>
            <person name="Battilana J."/>
            <person name="Stormo K."/>
            <person name="Costa F."/>
            <person name="Tao Q."/>
            <person name="Si-Ammour A."/>
            <person name="Harkins T."/>
            <person name="Lackey A."/>
            <person name="Perbost C."/>
            <person name="Taillon B."/>
            <person name="Stella A."/>
            <person name="Solovyev V."/>
            <person name="Fawcett J.A."/>
            <person name="Sterck L."/>
            <person name="Vandepoele K."/>
            <person name="Grando S.M."/>
            <person name="Toppo S."/>
            <person name="Moser C."/>
            <person name="Lanchbury J."/>
            <person name="Bogden R."/>
            <person name="Skolnick M."/>
            <person name="Sgaramella V."/>
            <person name="Bhatnagar S.K."/>
            <person name="Fontana P."/>
            <person name="Gutin A."/>
            <person name="Van de Peer Y."/>
            <person name="Salamini F."/>
            <person name="Viola R."/>
        </authorList>
    </citation>
    <scope>NUCLEOTIDE SEQUENCE</scope>
</reference>
<sequence length="169" mass="18791">MKLVPGVQSVSCVFVALCSVNVTGLFHIAAAQTTEANATTDPSEDVSHPESLLRRHFYPGVSHSESLLRRHFYPNVSHPESLLRRHFYPGVSHPESLLRRHSIRVSHTWNPSYAAILSGCLTSGILPPADLPPSPGVSHPESYPPAFHLLWMSHIRNSIQPTFHLFLHP</sequence>